<keyword evidence="1" id="KW-0472">Membrane</keyword>
<dbReference type="InterPro" id="IPR000953">
    <property type="entry name" value="Chromo/chromo_shadow_dom"/>
</dbReference>
<organism evidence="3 4">
    <name type="scientific">Austropuccinia psidii MF-1</name>
    <dbReference type="NCBI Taxonomy" id="1389203"/>
    <lineage>
        <taxon>Eukaryota</taxon>
        <taxon>Fungi</taxon>
        <taxon>Dikarya</taxon>
        <taxon>Basidiomycota</taxon>
        <taxon>Pucciniomycotina</taxon>
        <taxon>Pucciniomycetes</taxon>
        <taxon>Pucciniales</taxon>
        <taxon>Sphaerophragmiaceae</taxon>
        <taxon>Austropuccinia</taxon>
    </lineage>
</organism>
<dbReference type="AlphaFoldDB" id="A0A9Q3CQB6"/>
<evidence type="ECO:0000313" key="3">
    <source>
        <dbReference type="EMBL" id="MBW0489419.1"/>
    </source>
</evidence>
<accession>A0A9Q3CQB6</accession>
<feature type="transmembrane region" description="Helical" evidence="1">
    <location>
        <begin position="125"/>
        <end position="148"/>
    </location>
</feature>
<protein>
    <recommendedName>
        <fullName evidence="2">Chromo domain-containing protein</fullName>
    </recommendedName>
</protein>
<proteinExistence type="predicted"/>
<evidence type="ECO:0000259" key="2">
    <source>
        <dbReference type="PROSITE" id="PS50013"/>
    </source>
</evidence>
<name>A0A9Q3CQB6_9BASI</name>
<reference evidence="3" key="1">
    <citation type="submission" date="2021-03" db="EMBL/GenBank/DDBJ databases">
        <title>Draft genome sequence of rust myrtle Austropuccinia psidii MF-1, a brazilian biotype.</title>
        <authorList>
            <person name="Quecine M.C."/>
            <person name="Pachon D.M.R."/>
            <person name="Bonatelli M.L."/>
            <person name="Correr F.H."/>
            <person name="Franceschini L.M."/>
            <person name="Leite T.F."/>
            <person name="Margarido G.R.A."/>
            <person name="Almeida C.A."/>
            <person name="Ferrarezi J.A."/>
            <person name="Labate C.A."/>
        </authorList>
    </citation>
    <scope>NUCLEOTIDE SEQUENCE</scope>
    <source>
        <strain evidence="3">MF-1</strain>
    </source>
</reference>
<dbReference type="SUPFAM" id="SSF54160">
    <property type="entry name" value="Chromo domain-like"/>
    <property type="match status" value="1"/>
</dbReference>
<keyword evidence="1" id="KW-1133">Transmembrane helix</keyword>
<evidence type="ECO:0000256" key="1">
    <source>
        <dbReference type="SAM" id="Phobius"/>
    </source>
</evidence>
<dbReference type="Proteomes" id="UP000765509">
    <property type="component" value="Unassembled WGS sequence"/>
</dbReference>
<comment type="caution">
    <text evidence="3">The sequence shown here is derived from an EMBL/GenBank/DDBJ whole genome shotgun (WGS) entry which is preliminary data.</text>
</comment>
<keyword evidence="1" id="KW-0812">Transmembrane</keyword>
<sequence length="253" mass="29154">MPTISMEVHQPVFHIFLLEPVKTSTIPNWHEEPPPPIIIEKEEEWEVILDSKIKRGKLWYLVEWKGFSQDPEDLLGNQLKTSRISLNFSRISILCILTSRTQFFKSLIIYGVWWGEELPKVIPILVYTFRGILLFLLPLFFSISFQVFPIQFIPSAMFLIFTAQAGVVTTKTPQWPLWSVGCKVRTMGPLGTFWPKSNEAKRGQGGQPPTLKARWAHLSQFWPPISPVPQMVKRTPEPKLAIFNPWTLSITRG</sequence>
<dbReference type="CDD" id="cd00024">
    <property type="entry name" value="CD_CSD"/>
    <property type="match status" value="1"/>
</dbReference>
<evidence type="ECO:0000313" key="4">
    <source>
        <dbReference type="Proteomes" id="UP000765509"/>
    </source>
</evidence>
<dbReference type="Gene3D" id="2.40.50.40">
    <property type="match status" value="1"/>
</dbReference>
<feature type="domain" description="Chromo" evidence="2">
    <location>
        <begin position="43"/>
        <end position="73"/>
    </location>
</feature>
<dbReference type="GO" id="GO:0006338">
    <property type="term" value="P:chromatin remodeling"/>
    <property type="evidence" value="ECO:0007669"/>
    <property type="project" value="UniProtKB-ARBA"/>
</dbReference>
<dbReference type="OrthoDB" id="3268967at2759"/>
<gene>
    <name evidence="3" type="ORF">O181_029134</name>
</gene>
<dbReference type="PROSITE" id="PS50013">
    <property type="entry name" value="CHROMO_2"/>
    <property type="match status" value="1"/>
</dbReference>
<dbReference type="InterPro" id="IPR016197">
    <property type="entry name" value="Chromo-like_dom_sf"/>
</dbReference>
<keyword evidence="4" id="KW-1185">Reference proteome</keyword>
<dbReference type="EMBL" id="AVOT02010066">
    <property type="protein sequence ID" value="MBW0489419.1"/>
    <property type="molecule type" value="Genomic_DNA"/>
</dbReference>